<accession>A0A508BEI7</accession>
<proteinExistence type="inferred from homology"/>
<dbReference type="AlphaFoldDB" id="A0A508BEI7"/>
<dbReference type="GeneID" id="77385855"/>
<comment type="caution">
    <text evidence="2">The sequence shown here is derived from an EMBL/GenBank/DDBJ whole genome shotgun (WGS) entry which is preliminary data.</text>
</comment>
<dbReference type="Proteomes" id="UP000317942">
    <property type="component" value="Unassembled WGS sequence"/>
</dbReference>
<dbReference type="EMBL" id="VICC01000007">
    <property type="protein sequence ID" value="TQD59713.1"/>
    <property type="molecule type" value="Genomic_DNA"/>
</dbReference>
<evidence type="ECO:0000313" key="2">
    <source>
        <dbReference type="EMBL" id="TQD59713.1"/>
    </source>
</evidence>
<evidence type="ECO:0000256" key="1">
    <source>
        <dbReference type="ARBA" id="ARBA00009981"/>
    </source>
</evidence>
<organism evidence="2 3">
    <name type="scientific">Actinomyces oris</name>
    <dbReference type="NCBI Taxonomy" id="544580"/>
    <lineage>
        <taxon>Bacteria</taxon>
        <taxon>Bacillati</taxon>
        <taxon>Actinomycetota</taxon>
        <taxon>Actinomycetes</taxon>
        <taxon>Actinomycetales</taxon>
        <taxon>Actinomycetaceae</taxon>
        <taxon>Actinomyces</taxon>
    </lineage>
</organism>
<reference evidence="2 3" key="1">
    <citation type="submission" date="2019-06" db="EMBL/GenBank/DDBJ databases">
        <title>Draft genome sequence of Actinomyces oris CCUG 34288T.</title>
        <authorList>
            <person name="Salva-Serra F."/>
            <person name="Cardew S."/>
            <person name="Moore E."/>
        </authorList>
    </citation>
    <scope>NUCLEOTIDE SEQUENCE [LARGE SCALE GENOMIC DNA]</scope>
    <source>
        <strain evidence="2 3">CCUG 34288</strain>
    </source>
</reference>
<dbReference type="SUPFAM" id="SSF143120">
    <property type="entry name" value="YefM-like"/>
    <property type="match status" value="1"/>
</dbReference>
<name>A0A508BEI7_9ACTO</name>
<sequence>MPADEYASWQEIAHLFRSPKNARRLLDAYDQALTDSRART</sequence>
<evidence type="ECO:0000313" key="3">
    <source>
        <dbReference type="Proteomes" id="UP000317942"/>
    </source>
</evidence>
<dbReference type="InterPro" id="IPR036165">
    <property type="entry name" value="YefM-like_sf"/>
</dbReference>
<gene>
    <name evidence="2" type="ORF">FK267_11660</name>
</gene>
<comment type="similarity">
    <text evidence="1">Belongs to the phD/YefM antitoxin family.</text>
</comment>
<dbReference type="RefSeq" id="WP_141407292.1">
    <property type="nucleotide sequence ID" value="NZ_CP066060.1"/>
</dbReference>
<protein>
    <submittedName>
        <fullName evidence="2">Uncharacterized protein</fullName>
    </submittedName>
</protein>
<dbReference type="Gene3D" id="6.10.250.330">
    <property type="match status" value="1"/>
</dbReference>